<evidence type="ECO:0000256" key="1">
    <source>
        <dbReference type="SAM" id="Phobius"/>
    </source>
</evidence>
<dbReference type="AlphaFoldDB" id="A0A4Y5SMX7"/>
<gene>
    <name evidence="2" type="ORF">FH039_07205</name>
</gene>
<dbReference type="KEGG" id="tic:FH039_07205"/>
<evidence type="ECO:0000313" key="2">
    <source>
        <dbReference type="EMBL" id="QDA31431.1"/>
    </source>
</evidence>
<dbReference type="Proteomes" id="UP000306007">
    <property type="component" value="Chromosome"/>
</dbReference>
<dbReference type="GeneID" id="40474959"/>
<organism evidence="2 3">
    <name type="scientific">Thermococcus indicus</name>
    <dbReference type="NCBI Taxonomy" id="2586643"/>
    <lineage>
        <taxon>Archaea</taxon>
        <taxon>Methanobacteriati</taxon>
        <taxon>Methanobacteriota</taxon>
        <taxon>Thermococci</taxon>
        <taxon>Thermococcales</taxon>
        <taxon>Thermococcaceae</taxon>
        <taxon>Thermococcus</taxon>
    </lineage>
</organism>
<keyword evidence="3" id="KW-1185">Reference proteome</keyword>
<proteinExistence type="predicted"/>
<sequence>MSELVMKAIKKALLPDESVRGPIIPASSVEISRNGDPTLATIGEPISESFSDVYLVNTDRRLLLVSTGIDSSVKIFPGSSVSSSRSAKVWGKVSYGSVVHSLPKGEVHSFSLSSSISSSTSYQAEERESTPSWVWAILGLGALLLFYGLASSSEGAGVIGVLGLIVGAVAAKFAKATRLVVSESVTAKVDKENSAVIVLHVPTPREIVESIEGSEKRIERKLESSFVFLRITFHKSVGQDEVLEFVKSI</sequence>
<accession>A0A4Y5SMX7</accession>
<feature type="transmembrane region" description="Helical" evidence="1">
    <location>
        <begin position="156"/>
        <end position="174"/>
    </location>
</feature>
<dbReference type="RefSeq" id="WP_139680773.1">
    <property type="nucleotide sequence ID" value="NZ_CP040846.1"/>
</dbReference>
<keyword evidence="1" id="KW-0472">Membrane</keyword>
<evidence type="ECO:0000313" key="3">
    <source>
        <dbReference type="Proteomes" id="UP000306007"/>
    </source>
</evidence>
<keyword evidence="1" id="KW-1133">Transmembrane helix</keyword>
<protein>
    <submittedName>
        <fullName evidence="2">Uncharacterized protein</fullName>
    </submittedName>
</protein>
<dbReference type="EMBL" id="CP040846">
    <property type="protein sequence ID" value="QDA31431.1"/>
    <property type="molecule type" value="Genomic_DNA"/>
</dbReference>
<name>A0A4Y5SMX7_9EURY</name>
<keyword evidence="1" id="KW-0812">Transmembrane</keyword>
<feature type="transmembrane region" description="Helical" evidence="1">
    <location>
        <begin position="133"/>
        <end position="150"/>
    </location>
</feature>
<reference evidence="2 3" key="1">
    <citation type="submission" date="2019-06" db="EMBL/GenBank/DDBJ databases">
        <title>Thermococcus indicus sp. nov., a Fe(III)-reducing hyperthermophilic archaeon isolated from the Onnuri vent field of the Central Indian Ocean ridge.</title>
        <authorList>
            <person name="Lim J.K."/>
            <person name="Kim Y.J."/>
            <person name="Kwon K.K."/>
        </authorList>
    </citation>
    <scope>NUCLEOTIDE SEQUENCE [LARGE SCALE GENOMIC DNA]</scope>
    <source>
        <strain evidence="2 3">IOH1</strain>
    </source>
</reference>